<organism evidence="1 2">
    <name type="scientific">Rhodococcus gordoniae</name>
    <dbReference type="NCBI Taxonomy" id="223392"/>
    <lineage>
        <taxon>Bacteria</taxon>
        <taxon>Bacillati</taxon>
        <taxon>Actinomycetota</taxon>
        <taxon>Actinomycetes</taxon>
        <taxon>Mycobacteriales</taxon>
        <taxon>Nocardiaceae</taxon>
        <taxon>Rhodococcus</taxon>
    </lineage>
</organism>
<name>A0A379PR41_9NOCA</name>
<dbReference type="OrthoDB" id="4471421at2"/>
<dbReference type="AlphaFoldDB" id="A0A379PR41"/>
<sequence length="74" mass="8383">MTDKENHDQTFREIFAPHGEEALKNHIAQNIRAANAMAGKFDIEDPRTIIDRLEAGETLDDLINELLPHSEDAE</sequence>
<keyword evidence="2" id="KW-1185">Reference proteome</keyword>
<gene>
    <name evidence="1" type="ORF">NCTC13296_04445</name>
</gene>
<reference evidence="1 2" key="1">
    <citation type="submission" date="2018-06" db="EMBL/GenBank/DDBJ databases">
        <authorList>
            <consortium name="Pathogen Informatics"/>
            <person name="Doyle S."/>
        </authorList>
    </citation>
    <scope>NUCLEOTIDE SEQUENCE [LARGE SCALE GENOMIC DNA]</scope>
    <source>
        <strain evidence="1 2">NCTC13296</strain>
    </source>
</reference>
<accession>A0A379PR41</accession>
<proteinExistence type="predicted"/>
<dbReference type="Proteomes" id="UP000254569">
    <property type="component" value="Unassembled WGS sequence"/>
</dbReference>
<protein>
    <submittedName>
        <fullName evidence="1">Uncharacterized protein</fullName>
    </submittedName>
</protein>
<dbReference type="RefSeq" id="WP_064065077.1">
    <property type="nucleotide sequence ID" value="NZ_LPZN01000052.1"/>
</dbReference>
<dbReference type="EMBL" id="UGVI01000003">
    <property type="protein sequence ID" value="SUF09247.1"/>
    <property type="molecule type" value="Genomic_DNA"/>
</dbReference>
<evidence type="ECO:0000313" key="2">
    <source>
        <dbReference type="Proteomes" id="UP000254569"/>
    </source>
</evidence>
<evidence type="ECO:0000313" key="1">
    <source>
        <dbReference type="EMBL" id="SUF09247.1"/>
    </source>
</evidence>